<reference evidence="1" key="1">
    <citation type="journal article" date="2020" name="mSystems">
        <title>Genome- and Community-Level Interaction Insights into Carbon Utilization and Element Cycling Functions of Hydrothermarchaeota in Hydrothermal Sediment.</title>
        <authorList>
            <person name="Zhou Z."/>
            <person name="Liu Y."/>
            <person name="Xu W."/>
            <person name="Pan J."/>
            <person name="Luo Z.H."/>
            <person name="Li M."/>
        </authorList>
    </citation>
    <scope>NUCLEOTIDE SEQUENCE [LARGE SCALE GENOMIC DNA]</scope>
    <source>
        <strain evidence="1">SpSt-605</strain>
    </source>
</reference>
<protein>
    <submittedName>
        <fullName evidence="1">Uncharacterized protein</fullName>
    </submittedName>
</protein>
<dbReference type="AlphaFoldDB" id="A0A832LVR6"/>
<accession>A0A832LVR6</accession>
<evidence type="ECO:0000313" key="1">
    <source>
        <dbReference type="EMBL" id="HGV55283.1"/>
    </source>
</evidence>
<comment type="caution">
    <text evidence="1">The sequence shown here is derived from an EMBL/GenBank/DDBJ whole genome shotgun (WGS) entry which is preliminary data.</text>
</comment>
<organism evidence="1">
    <name type="scientific">Caldimicrobium thiodismutans</name>
    <dbReference type="NCBI Taxonomy" id="1653476"/>
    <lineage>
        <taxon>Bacteria</taxon>
        <taxon>Pseudomonadati</taxon>
        <taxon>Thermodesulfobacteriota</taxon>
        <taxon>Thermodesulfobacteria</taxon>
        <taxon>Thermodesulfobacteriales</taxon>
        <taxon>Thermodesulfobacteriaceae</taxon>
        <taxon>Caldimicrobium</taxon>
    </lineage>
</organism>
<dbReference type="EMBL" id="DSZU01000073">
    <property type="protein sequence ID" value="HGV55283.1"/>
    <property type="molecule type" value="Genomic_DNA"/>
</dbReference>
<proteinExistence type="predicted"/>
<sequence>MILLKYYSSGESKVYRVSKNRCYEGLGLYNKIPLTIPFVKKILLLGKDSLFVSIKKFPLLSESELRKAIGYQISELVPFEEPEFGFKILRRGENFLEAKIWAWDKRLTEELAKDFPFSYVLPEEELFRAEEPTLFVVKKEKGYLFVVSEKKESLNSLFLKPPITESEFKLFLKSVRRELTEIKKVFLYGTTREESEGILPSVLRSLATYRASLLEDLPGLISLINLKNYRLKRASKAISLEELLRFAVRYGIIITLAVEANLLFSFFEYERTIKVLREKLSELERVRVDKGGNLSQKERRLMELSEEVNAHIKYSYFPFMPLLNRLAELLPEGTRLIDFQIVEGVANFNIECPEPEEIIKRLRGDDFLRDFKLKRPPILDRRSNLQKLEFEVDLRRDWQ</sequence>
<gene>
    <name evidence="1" type="ORF">ENT73_04255</name>
</gene>
<name>A0A832LVR6_9BACT</name>